<gene>
    <name evidence="1" type="ORF">J1C55_00510</name>
</gene>
<dbReference type="EMBL" id="JAFMPT010000001">
    <property type="protein sequence ID" value="MCC1483057.1"/>
    <property type="molecule type" value="Genomic_DNA"/>
</dbReference>
<keyword evidence="2" id="KW-1185">Reference proteome</keyword>
<dbReference type="RefSeq" id="WP_227475473.1">
    <property type="nucleotide sequence ID" value="NZ_JAFMPT010000001.1"/>
</dbReference>
<reference evidence="1" key="2">
    <citation type="submission" date="2021-10" db="EMBL/GenBank/DDBJ databases">
        <title>Genome of Winogradskyella sp. E313.</title>
        <authorList>
            <person name="Zhou Y."/>
        </authorList>
    </citation>
    <scope>NUCLEOTIDE SEQUENCE</scope>
    <source>
        <strain evidence="1">E313</strain>
    </source>
</reference>
<name>A0ABS8EL70_9FLAO</name>
<comment type="caution">
    <text evidence="1">The sequence shown here is derived from an EMBL/GenBank/DDBJ whole genome shotgun (WGS) entry which is preliminary data.</text>
</comment>
<organism evidence="1 2">
    <name type="scientific">Winogradskyella immobilis</name>
    <dbReference type="NCBI Taxonomy" id="2816852"/>
    <lineage>
        <taxon>Bacteria</taxon>
        <taxon>Pseudomonadati</taxon>
        <taxon>Bacteroidota</taxon>
        <taxon>Flavobacteriia</taxon>
        <taxon>Flavobacteriales</taxon>
        <taxon>Flavobacteriaceae</taxon>
        <taxon>Winogradskyella</taxon>
    </lineage>
</organism>
<evidence type="ECO:0000313" key="2">
    <source>
        <dbReference type="Proteomes" id="UP000778797"/>
    </source>
</evidence>
<proteinExistence type="predicted"/>
<sequence length="112" mass="13100">MALFKIYQEKSGDFRILLKLNSQIEFISSRQKSKYDCYYLIKIIRKISELASSYIKKTSDCGSIYFKLVDKSYNKELGESMLYINDNMLNSKIEIMKLETACAKLDSKMYSV</sequence>
<evidence type="ECO:0008006" key="3">
    <source>
        <dbReference type="Google" id="ProtNLM"/>
    </source>
</evidence>
<dbReference type="Gene3D" id="2.30.29.80">
    <property type="match status" value="1"/>
</dbReference>
<accession>A0ABS8EL70</accession>
<evidence type="ECO:0000313" key="1">
    <source>
        <dbReference type="EMBL" id="MCC1483057.1"/>
    </source>
</evidence>
<dbReference type="Proteomes" id="UP000778797">
    <property type="component" value="Unassembled WGS sequence"/>
</dbReference>
<protein>
    <recommendedName>
        <fullName evidence="3">Four helix bundle protein</fullName>
    </recommendedName>
</protein>
<reference evidence="1" key="1">
    <citation type="submission" date="2021-03" db="EMBL/GenBank/DDBJ databases">
        <authorList>
            <person name="Ping X."/>
        </authorList>
    </citation>
    <scope>NUCLEOTIDE SEQUENCE</scope>
    <source>
        <strain evidence="1">E313</strain>
    </source>
</reference>